<evidence type="ECO:0000313" key="1">
    <source>
        <dbReference type="EMBL" id="KAK1456958.1"/>
    </source>
</evidence>
<dbReference type="AlphaFoldDB" id="A0AAI9UH73"/>
<name>A0AAI9UH73_9PEZI</name>
<reference evidence="1" key="1">
    <citation type="submission" date="2016-11" db="EMBL/GenBank/DDBJ databases">
        <title>The genome sequence of Colletotrichum cuscutae.</title>
        <authorList>
            <person name="Baroncelli R."/>
        </authorList>
    </citation>
    <scope>NUCLEOTIDE SEQUENCE</scope>
    <source>
        <strain evidence="1">IMI 304802</strain>
    </source>
</reference>
<gene>
    <name evidence="1" type="ORF">CCUS01_09837</name>
</gene>
<evidence type="ECO:0000313" key="2">
    <source>
        <dbReference type="Proteomes" id="UP001239213"/>
    </source>
</evidence>
<accession>A0AAI9UH73</accession>
<comment type="caution">
    <text evidence="1">The sequence shown here is derived from an EMBL/GenBank/DDBJ whole genome shotgun (WGS) entry which is preliminary data.</text>
</comment>
<dbReference type="Proteomes" id="UP001239213">
    <property type="component" value="Unassembled WGS sequence"/>
</dbReference>
<keyword evidence="2" id="KW-1185">Reference proteome</keyword>
<sequence>MEPWDRCTVECINDDWAVGGAPASRRMLMGPAIPKLPSADHRGERDYDRGCADGVPGLALLRSALGTEICCRQSKVSKLHDGKTWFEKPADWGVVGRKN</sequence>
<protein>
    <submittedName>
        <fullName evidence="1">Uncharacterized protein</fullName>
    </submittedName>
</protein>
<dbReference type="EMBL" id="MPDP01000283">
    <property type="protein sequence ID" value="KAK1456958.1"/>
    <property type="molecule type" value="Genomic_DNA"/>
</dbReference>
<proteinExistence type="predicted"/>
<organism evidence="1 2">
    <name type="scientific">Colletotrichum cuscutae</name>
    <dbReference type="NCBI Taxonomy" id="1209917"/>
    <lineage>
        <taxon>Eukaryota</taxon>
        <taxon>Fungi</taxon>
        <taxon>Dikarya</taxon>
        <taxon>Ascomycota</taxon>
        <taxon>Pezizomycotina</taxon>
        <taxon>Sordariomycetes</taxon>
        <taxon>Hypocreomycetidae</taxon>
        <taxon>Glomerellales</taxon>
        <taxon>Glomerellaceae</taxon>
        <taxon>Colletotrichum</taxon>
        <taxon>Colletotrichum acutatum species complex</taxon>
    </lineage>
</organism>